<protein>
    <submittedName>
        <fullName evidence="1">Uncharacterized protein</fullName>
    </submittedName>
</protein>
<evidence type="ECO:0000313" key="2">
    <source>
        <dbReference type="Proteomes" id="UP001499854"/>
    </source>
</evidence>
<sequence>MCYSRHMAAETITIRTNPALDRALEILTADGTNRSAAITAAVVEAAQRRERAAAMRRAVLQMPRVPNTGVSIADEIIRERYGDER</sequence>
<dbReference type="EMBL" id="BAAAQM010000076">
    <property type="protein sequence ID" value="GAA2002879.1"/>
    <property type="molecule type" value="Genomic_DNA"/>
</dbReference>
<proteinExistence type="predicted"/>
<accession>A0ABN2T9U9</accession>
<name>A0ABN2T9U9_9ACTN</name>
<organism evidence="1 2">
    <name type="scientific">Catenulispora subtropica</name>
    <dbReference type="NCBI Taxonomy" id="450798"/>
    <lineage>
        <taxon>Bacteria</taxon>
        <taxon>Bacillati</taxon>
        <taxon>Actinomycetota</taxon>
        <taxon>Actinomycetes</taxon>
        <taxon>Catenulisporales</taxon>
        <taxon>Catenulisporaceae</taxon>
        <taxon>Catenulispora</taxon>
    </lineage>
</organism>
<gene>
    <name evidence="1" type="ORF">GCM10009838_81130</name>
</gene>
<evidence type="ECO:0000313" key="1">
    <source>
        <dbReference type="EMBL" id="GAA2002879.1"/>
    </source>
</evidence>
<dbReference type="Proteomes" id="UP001499854">
    <property type="component" value="Unassembled WGS sequence"/>
</dbReference>
<keyword evidence="2" id="KW-1185">Reference proteome</keyword>
<comment type="caution">
    <text evidence="1">The sequence shown here is derived from an EMBL/GenBank/DDBJ whole genome shotgun (WGS) entry which is preliminary data.</text>
</comment>
<reference evidence="1 2" key="1">
    <citation type="journal article" date="2019" name="Int. J. Syst. Evol. Microbiol.">
        <title>The Global Catalogue of Microorganisms (GCM) 10K type strain sequencing project: providing services to taxonomists for standard genome sequencing and annotation.</title>
        <authorList>
            <consortium name="The Broad Institute Genomics Platform"/>
            <consortium name="The Broad Institute Genome Sequencing Center for Infectious Disease"/>
            <person name="Wu L."/>
            <person name="Ma J."/>
        </authorList>
    </citation>
    <scope>NUCLEOTIDE SEQUENCE [LARGE SCALE GENOMIC DNA]</scope>
    <source>
        <strain evidence="1 2">JCM 16013</strain>
    </source>
</reference>